<feature type="signal peptide" evidence="1">
    <location>
        <begin position="1"/>
        <end position="20"/>
    </location>
</feature>
<evidence type="ECO:0000313" key="5">
    <source>
        <dbReference type="Proteomes" id="UP000663940"/>
    </source>
</evidence>
<protein>
    <recommendedName>
        <fullName evidence="6">TerB family tellurite resistance protein</fullName>
    </recommendedName>
</protein>
<evidence type="ECO:0000313" key="3">
    <source>
        <dbReference type="EMBL" id="QTE50218.1"/>
    </source>
</evidence>
<keyword evidence="1" id="KW-0732">Signal</keyword>
<dbReference type="RefSeq" id="WP_112653064.1">
    <property type="nucleotide sequence ID" value="NZ_CP043451.1"/>
</dbReference>
<dbReference type="AlphaFoldDB" id="A0AAE6JK50"/>
<accession>A0AAE6JK50</accession>
<proteinExistence type="predicted"/>
<dbReference type="Proteomes" id="UP000250557">
    <property type="component" value="Chromosome"/>
</dbReference>
<dbReference type="EMBL" id="CP071880">
    <property type="protein sequence ID" value="QTE50218.1"/>
    <property type="molecule type" value="Genomic_DNA"/>
</dbReference>
<reference evidence="2 4" key="1">
    <citation type="submission" date="2019-08" db="EMBL/GenBank/DDBJ databases">
        <title>Comparative genome analysis confer to the adaptation heavy metal polluted environment.</title>
        <authorList>
            <person name="Li Y."/>
        </authorList>
    </citation>
    <scope>NUCLEOTIDE SEQUENCE [LARGE SCALE GENOMIC DNA]</scope>
    <source>
        <strain evidence="2 4">P2</strain>
    </source>
</reference>
<organism evidence="2 4">
    <name type="scientific">Mucilaginibacter rubeus</name>
    <dbReference type="NCBI Taxonomy" id="2027860"/>
    <lineage>
        <taxon>Bacteria</taxon>
        <taxon>Pseudomonadati</taxon>
        <taxon>Bacteroidota</taxon>
        <taxon>Sphingobacteriia</taxon>
        <taxon>Sphingobacteriales</taxon>
        <taxon>Sphingobacteriaceae</taxon>
        <taxon>Mucilaginibacter</taxon>
    </lineage>
</organism>
<dbReference type="Proteomes" id="UP000663940">
    <property type="component" value="Chromosome"/>
</dbReference>
<name>A0AAE6JK50_9SPHI</name>
<gene>
    <name evidence="2" type="ORF">DIU31_028400</name>
    <name evidence="3" type="ORF">J3L21_32605</name>
</gene>
<reference evidence="3 5" key="2">
    <citation type="submission" date="2021-03" db="EMBL/GenBank/DDBJ databases">
        <title>Mucilaginibacter strains isolated from gold and copper mining confer multi heavy-metal resistance.</title>
        <authorList>
            <person name="Li Y."/>
        </authorList>
    </citation>
    <scope>NUCLEOTIDE SEQUENCE [LARGE SCALE GENOMIC DNA]</scope>
    <source>
        <strain evidence="3 5">P2-4</strain>
    </source>
</reference>
<feature type="chain" id="PRO_5042105567" description="TerB family tellurite resistance protein" evidence="1">
    <location>
        <begin position="21"/>
        <end position="221"/>
    </location>
</feature>
<sequence length="221" mass="24610">MKKFLLLFLLVAFMRYESRAQQSMLDIPGIHQLVGQSQSENKLQVKAKNQQALATANEQANLTLLEKLKNISRTLQQRYNTLGTAINIANIGINAAPMVSRIVSNQAQIIQLAQKNPALIAIGYQSELQFASAAKDLLAYVTGLTLAYGDVNQMKGSDRKILFDYVLSELSNIEDLSNNMMNLLQYSNLASLLRAANPFQNFIDADKDIAKDIIQNAKYLK</sequence>
<evidence type="ECO:0000313" key="4">
    <source>
        <dbReference type="Proteomes" id="UP000250557"/>
    </source>
</evidence>
<evidence type="ECO:0000256" key="1">
    <source>
        <dbReference type="SAM" id="SignalP"/>
    </source>
</evidence>
<evidence type="ECO:0008006" key="6">
    <source>
        <dbReference type="Google" id="ProtNLM"/>
    </source>
</evidence>
<dbReference type="EMBL" id="CP043451">
    <property type="protein sequence ID" value="QEM07229.1"/>
    <property type="molecule type" value="Genomic_DNA"/>
</dbReference>
<evidence type="ECO:0000313" key="2">
    <source>
        <dbReference type="EMBL" id="QEM07229.1"/>
    </source>
</evidence>
<keyword evidence="5" id="KW-1185">Reference proteome</keyword>